<organism evidence="4">
    <name type="scientific">viral metagenome</name>
    <dbReference type="NCBI Taxonomy" id="1070528"/>
    <lineage>
        <taxon>unclassified sequences</taxon>
        <taxon>metagenomes</taxon>
        <taxon>organismal metagenomes</taxon>
    </lineage>
</organism>
<evidence type="ECO:0000313" key="4">
    <source>
        <dbReference type="EMBL" id="QHU26857.1"/>
    </source>
</evidence>
<dbReference type="Gene3D" id="1.25.40.20">
    <property type="entry name" value="Ankyrin repeat-containing domain"/>
    <property type="match status" value="1"/>
</dbReference>
<feature type="region of interest" description="Disordered" evidence="3">
    <location>
        <begin position="273"/>
        <end position="299"/>
    </location>
</feature>
<evidence type="ECO:0000256" key="1">
    <source>
        <dbReference type="ARBA" id="ARBA00022737"/>
    </source>
</evidence>
<dbReference type="AlphaFoldDB" id="A0A6C0L8X8"/>
<dbReference type="SUPFAM" id="SSF48403">
    <property type="entry name" value="Ankyrin repeat"/>
    <property type="match status" value="1"/>
</dbReference>
<name>A0A6C0L8X8_9ZZZZ</name>
<dbReference type="PANTHER" id="PTHR24188:SF29">
    <property type="entry name" value="GH09064P"/>
    <property type="match status" value="1"/>
</dbReference>
<evidence type="ECO:0000256" key="3">
    <source>
        <dbReference type="SAM" id="MobiDB-lite"/>
    </source>
</evidence>
<keyword evidence="1" id="KW-0677">Repeat</keyword>
<keyword evidence="2" id="KW-0040">ANK repeat</keyword>
<accession>A0A6C0L8X8</accession>
<dbReference type="PANTHER" id="PTHR24188">
    <property type="entry name" value="ANKYRIN REPEAT PROTEIN"/>
    <property type="match status" value="1"/>
</dbReference>
<dbReference type="EMBL" id="MN740445">
    <property type="protein sequence ID" value="QHU26857.1"/>
    <property type="molecule type" value="Genomic_DNA"/>
</dbReference>
<reference evidence="4" key="1">
    <citation type="journal article" date="2020" name="Nature">
        <title>Giant virus diversity and host interactions through global metagenomics.</title>
        <authorList>
            <person name="Schulz F."/>
            <person name="Roux S."/>
            <person name="Paez-Espino D."/>
            <person name="Jungbluth S."/>
            <person name="Walsh D.A."/>
            <person name="Denef V.J."/>
            <person name="McMahon K.D."/>
            <person name="Konstantinidis K.T."/>
            <person name="Eloe-Fadrosh E.A."/>
            <person name="Kyrpides N.C."/>
            <person name="Woyke T."/>
        </authorList>
    </citation>
    <scope>NUCLEOTIDE SEQUENCE</scope>
    <source>
        <strain evidence="4">GVMAG-M-3300027759-42</strain>
    </source>
</reference>
<proteinExistence type="predicted"/>
<protein>
    <submittedName>
        <fullName evidence="4">Uncharacterized protein</fullName>
    </submittedName>
</protein>
<dbReference type="Pfam" id="PF12796">
    <property type="entry name" value="Ank_2"/>
    <property type="match status" value="1"/>
</dbReference>
<dbReference type="SMART" id="SM00248">
    <property type="entry name" value="ANK"/>
    <property type="match status" value="3"/>
</dbReference>
<sequence>MPLTVDELSPSNHILTQLQVWMLTNNQAACIELLKNLEKIVYNKNAFNDNKMNLLIFACQEGLTELALYVIRKEKTNLETTESISRATALMWACSEGLTEVVKELLKYKCAAGYATERGDTALIYASDKYNIDIVYKLISYSIDTKININEFQINNVNETALDYLLTDDYKEHINKTTYIKSVNWLINKYQETDPSSEVLQRNIDRICADPELKKKLKINCTRPRIAEAVVAVQQGIRLGSPKTRAQKADVGSKRTTAKKSKTAAKAIPLALATRQQEEDTGFNVDLSDDEGERVSPRR</sequence>
<evidence type="ECO:0000256" key="2">
    <source>
        <dbReference type="ARBA" id="ARBA00023043"/>
    </source>
</evidence>
<dbReference type="InterPro" id="IPR036770">
    <property type="entry name" value="Ankyrin_rpt-contain_sf"/>
</dbReference>
<dbReference type="InterPro" id="IPR002110">
    <property type="entry name" value="Ankyrin_rpt"/>
</dbReference>